<organism evidence="5 6">
    <name type="scientific">Brevundimonas faecalis</name>
    <dbReference type="NCBI Taxonomy" id="947378"/>
    <lineage>
        <taxon>Bacteria</taxon>
        <taxon>Pseudomonadati</taxon>
        <taxon>Pseudomonadota</taxon>
        <taxon>Alphaproteobacteria</taxon>
        <taxon>Caulobacterales</taxon>
        <taxon>Caulobacteraceae</taxon>
        <taxon>Brevundimonas</taxon>
    </lineage>
</organism>
<sequence>MGQPDGTPWDAHRRNHGALQVTASSVQPAADQGKSWYVVVTQAHQERHARYQLEQQGFRVYLPMVPPPARARARNGIAPAPRPLIPRYLFIEMDLDQDRWRAVYSTYGVTEVITRGTGETARPCPIPASFIEATKSREVNGLVVLQRPRNDNETAPKSAARFKRGQRLRLAGQTADYDVIFDEMVDGDRAAVVFTLLGRDSRQIIALPSED</sequence>
<evidence type="ECO:0000256" key="1">
    <source>
        <dbReference type="ARBA" id="ARBA00022814"/>
    </source>
</evidence>
<dbReference type="InterPro" id="IPR036735">
    <property type="entry name" value="NGN_dom_sf"/>
</dbReference>
<evidence type="ECO:0000256" key="3">
    <source>
        <dbReference type="ARBA" id="ARBA00023163"/>
    </source>
</evidence>
<evidence type="ECO:0000313" key="5">
    <source>
        <dbReference type="EMBL" id="MET4683698.1"/>
    </source>
</evidence>
<keyword evidence="1" id="KW-0889">Transcription antitermination</keyword>
<dbReference type="SMART" id="SM00738">
    <property type="entry name" value="NGN"/>
    <property type="match status" value="1"/>
</dbReference>
<keyword evidence="2" id="KW-0805">Transcription regulation</keyword>
<dbReference type="PANTHER" id="PTHR30265">
    <property type="entry name" value="RHO-INTERACTING TRANSCRIPTION TERMINATION FACTOR NUSG"/>
    <property type="match status" value="1"/>
</dbReference>
<dbReference type="Pfam" id="PF02357">
    <property type="entry name" value="NusG"/>
    <property type="match status" value="1"/>
</dbReference>
<comment type="caution">
    <text evidence="5">The sequence shown here is derived from an EMBL/GenBank/DDBJ whole genome shotgun (WGS) entry which is preliminary data.</text>
</comment>
<proteinExistence type="predicted"/>
<protein>
    <submittedName>
        <fullName evidence="5">Transcriptional antiterminator RfaH</fullName>
    </submittedName>
</protein>
<keyword evidence="6" id="KW-1185">Reference proteome</keyword>
<keyword evidence="3" id="KW-0804">Transcription</keyword>
<dbReference type="Gene3D" id="3.30.70.940">
    <property type="entry name" value="NusG, N-terminal domain"/>
    <property type="match status" value="1"/>
</dbReference>
<accession>A0ABV2RCE6</accession>
<dbReference type="Proteomes" id="UP001549313">
    <property type="component" value="Unassembled WGS sequence"/>
</dbReference>
<feature type="domain" description="NusG-like N-terminal" evidence="4">
    <location>
        <begin position="33"/>
        <end position="138"/>
    </location>
</feature>
<evidence type="ECO:0000313" key="6">
    <source>
        <dbReference type="Proteomes" id="UP001549313"/>
    </source>
</evidence>
<dbReference type="InterPro" id="IPR006645">
    <property type="entry name" value="NGN-like_dom"/>
</dbReference>
<evidence type="ECO:0000256" key="2">
    <source>
        <dbReference type="ARBA" id="ARBA00023015"/>
    </source>
</evidence>
<gene>
    <name evidence="5" type="ORF">ABIE19_001628</name>
</gene>
<dbReference type="PANTHER" id="PTHR30265:SF7">
    <property type="entry name" value="TRANSCRIPTION ANTITERMINATION PROTEIN RFAH"/>
    <property type="match status" value="1"/>
</dbReference>
<reference evidence="5 6" key="1">
    <citation type="submission" date="2024-06" db="EMBL/GenBank/DDBJ databases">
        <title>Sorghum-associated microbial communities from plants grown in Nebraska, USA.</title>
        <authorList>
            <person name="Schachtman D."/>
        </authorList>
    </citation>
    <scope>NUCLEOTIDE SEQUENCE [LARGE SCALE GENOMIC DNA]</scope>
    <source>
        <strain evidence="5 6">2814</strain>
    </source>
</reference>
<name>A0ABV2RCE6_9CAUL</name>
<dbReference type="EMBL" id="JBEPTF010000002">
    <property type="protein sequence ID" value="MET4683698.1"/>
    <property type="molecule type" value="Genomic_DNA"/>
</dbReference>
<dbReference type="InterPro" id="IPR043425">
    <property type="entry name" value="NusG-like"/>
</dbReference>
<evidence type="ECO:0000259" key="4">
    <source>
        <dbReference type="SMART" id="SM00738"/>
    </source>
</evidence>
<dbReference type="SUPFAM" id="SSF82679">
    <property type="entry name" value="N-utilization substance G protein NusG, N-terminal domain"/>
    <property type="match status" value="1"/>
</dbReference>